<gene>
    <name evidence="2" type="ORF">EG328_001240</name>
</gene>
<reference evidence="2 3" key="1">
    <citation type="submission" date="2018-12" db="EMBL/GenBank/DDBJ databases">
        <title>Venturia inaequalis Genome Resource.</title>
        <authorList>
            <person name="Lichtner F.J."/>
        </authorList>
    </citation>
    <scope>NUCLEOTIDE SEQUENCE [LARGE SCALE GENOMIC DNA]</scope>
    <source>
        <strain evidence="2 3">120213</strain>
    </source>
</reference>
<evidence type="ECO:0000313" key="3">
    <source>
        <dbReference type="Proteomes" id="UP000447873"/>
    </source>
</evidence>
<name>A0A8H3V1T2_VENIN</name>
<comment type="caution">
    <text evidence="2">The sequence shown here is derived from an EMBL/GenBank/DDBJ whole genome shotgun (WGS) entry which is preliminary data.</text>
</comment>
<evidence type="ECO:0000256" key="1">
    <source>
        <dbReference type="SAM" id="MobiDB-lite"/>
    </source>
</evidence>
<accession>A0A8H3V1T2</accession>
<sequence length="258" mass="29486">MSSDFGPSSPMTKPIPRRPQLVKPRTTRLSLPREPSQAIILDALQQYCTCTWSYGGFFQSCDNNADRIWKREGAWCRSKIAVKYMQESIKAAEPMLPQDVEWAVDSWVKTRGPSQGEWRQDWDELKNNKNCTALGMPPILFHFTGQEQLQSPGFYPVSAQKPSAPTTERSTTPRLTFLSLPREVRQNILLLAVESSMIRCYTLSRVSRKSAISGFWDDLNYAAHKMIASLEMLDEQEIFGDLDWVLRTSSDTLRIKQS</sequence>
<proteinExistence type="predicted"/>
<feature type="compositionally biased region" description="Polar residues" evidence="1">
    <location>
        <begin position="1"/>
        <end position="11"/>
    </location>
</feature>
<organism evidence="2 3">
    <name type="scientific">Venturia inaequalis</name>
    <name type="common">Apple scab fungus</name>
    <dbReference type="NCBI Taxonomy" id="5025"/>
    <lineage>
        <taxon>Eukaryota</taxon>
        <taxon>Fungi</taxon>
        <taxon>Dikarya</taxon>
        <taxon>Ascomycota</taxon>
        <taxon>Pezizomycotina</taxon>
        <taxon>Dothideomycetes</taxon>
        <taxon>Pleosporomycetidae</taxon>
        <taxon>Venturiales</taxon>
        <taxon>Venturiaceae</taxon>
        <taxon>Venturia</taxon>
    </lineage>
</organism>
<dbReference type="AlphaFoldDB" id="A0A8H3V1T2"/>
<dbReference type="EMBL" id="WNWS01000129">
    <property type="protein sequence ID" value="KAE9978784.1"/>
    <property type="molecule type" value="Genomic_DNA"/>
</dbReference>
<dbReference type="Proteomes" id="UP000447873">
    <property type="component" value="Unassembled WGS sequence"/>
</dbReference>
<feature type="region of interest" description="Disordered" evidence="1">
    <location>
        <begin position="1"/>
        <end position="30"/>
    </location>
</feature>
<protein>
    <submittedName>
        <fullName evidence="2">Uncharacterized protein</fullName>
    </submittedName>
</protein>
<evidence type="ECO:0000313" key="2">
    <source>
        <dbReference type="EMBL" id="KAE9978784.1"/>
    </source>
</evidence>